<name>A0A1H9X421_9MICO</name>
<reference evidence="13" key="1">
    <citation type="submission" date="2016-10" db="EMBL/GenBank/DDBJ databases">
        <authorList>
            <person name="Varghese N."/>
            <person name="Submissions S."/>
        </authorList>
    </citation>
    <scope>NUCLEOTIDE SEQUENCE [LARGE SCALE GENOMIC DNA]</scope>
    <source>
        <strain evidence="13">CGMCC 1.6963</strain>
    </source>
</reference>
<proteinExistence type="inferred from homology"/>
<dbReference type="EMBL" id="FOHB01000006">
    <property type="protein sequence ID" value="SES40946.1"/>
    <property type="molecule type" value="Genomic_DNA"/>
</dbReference>
<dbReference type="GO" id="GO:0043590">
    <property type="term" value="C:bacterial nucleoid"/>
    <property type="evidence" value="ECO:0007669"/>
    <property type="project" value="TreeGrafter"/>
</dbReference>
<keyword evidence="6" id="KW-0067">ATP-binding</keyword>
<evidence type="ECO:0000313" key="12">
    <source>
        <dbReference type="EMBL" id="SES40946.1"/>
    </source>
</evidence>
<dbReference type="PIRSF" id="PIRSF003128">
    <property type="entry name" value="RecN"/>
    <property type="match status" value="1"/>
</dbReference>
<feature type="coiled-coil region" evidence="10">
    <location>
        <begin position="161"/>
        <end position="188"/>
    </location>
</feature>
<evidence type="ECO:0000256" key="9">
    <source>
        <dbReference type="PIRNR" id="PIRNR003128"/>
    </source>
</evidence>
<sequence>MLQEIRIQNLGVIDDAVLELHPGLNVVSGETGAGKTMVVSGLGLLLGARADAGLVRAGARSAAVEGLVDLPADHPAAVRAAEAGADTDDGLVLLRTLSAEGRSRAHVGGRTAPVGVLAEIGEHLVAVHGQADQWRLRQSDQHRALLDQYAGEPVAAALSRYQELFDEHDRVRRELAELTEAARDRAREVEILQVGLEQIEALDPQPGEDGELRVEDERLSHAEGLRTGAETARALLAGAEEEYAAEPAPSVIGAIADARSAVSGLLEHDPALRELDRRLAELGYLAADLGADLSSYVTDIELDPARLAWVQQRRADLSGLMRKYGDSVDEVLEWGRSAAARLDVLLNAEDSLAELGARLQTVRAELGEAAAALTLARREAATGLATAVTGELAHLAMGKAVVEVAVTDRAAEEGLVVPGRKEPVRFGRHGVDDVEIMLAANPGAPARSVAKAASGGELSRVMLALEVVTGARGSGEVPTFVFDEVDAGVGGRAALDIGARLAALAQHAQVIVVTHLAQVAAFADRHLVVTKSSDGHVTSSGVVRVDDDERLRELARMMAGVDSDSALEHARELLAQAGERREATARA</sequence>
<comment type="function">
    <text evidence="1 9">May be involved in recombinational repair of damaged DNA.</text>
</comment>
<dbReference type="CDD" id="cd03241">
    <property type="entry name" value="ABC_RecN"/>
    <property type="match status" value="1"/>
</dbReference>
<dbReference type="InterPro" id="IPR027417">
    <property type="entry name" value="P-loop_NTPase"/>
</dbReference>
<dbReference type="GO" id="GO:0009432">
    <property type="term" value="P:SOS response"/>
    <property type="evidence" value="ECO:0007669"/>
    <property type="project" value="TreeGrafter"/>
</dbReference>
<evidence type="ECO:0000259" key="11">
    <source>
        <dbReference type="Pfam" id="PF02463"/>
    </source>
</evidence>
<dbReference type="SUPFAM" id="SSF52540">
    <property type="entry name" value="P-loop containing nucleoside triphosphate hydrolases"/>
    <property type="match status" value="2"/>
</dbReference>
<keyword evidence="4" id="KW-0547">Nucleotide-binding</keyword>
<dbReference type="AlphaFoldDB" id="A0A1H9X421"/>
<dbReference type="RefSeq" id="WP_091760900.1">
    <property type="nucleotide sequence ID" value="NZ_FOHB01000006.1"/>
</dbReference>
<keyword evidence="13" id="KW-1185">Reference proteome</keyword>
<dbReference type="GO" id="GO:0006310">
    <property type="term" value="P:DNA recombination"/>
    <property type="evidence" value="ECO:0007669"/>
    <property type="project" value="InterPro"/>
</dbReference>
<keyword evidence="5 9" id="KW-0227">DNA damage</keyword>
<evidence type="ECO:0000256" key="2">
    <source>
        <dbReference type="ARBA" id="ARBA00009441"/>
    </source>
</evidence>
<evidence type="ECO:0000256" key="4">
    <source>
        <dbReference type="ARBA" id="ARBA00022741"/>
    </source>
</evidence>
<dbReference type="PANTHER" id="PTHR11059:SF0">
    <property type="entry name" value="DNA REPAIR PROTEIN RECN"/>
    <property type="match status" value="1"/>
</dbReference>
<organism evidence="12 13">
    <name type="scientific">Pedococcus cremeus</name>
    <dbReference type="NCBI Taxonomy" id="587636"/>
    <lineage>
        <taxon>Bacteria</taxon>
        <taxon>Bacillati</taxon>
        <taxon>Actinomycetota</taxon>
        <taxon>Actinomycetes</taxon>
        <taxon>Micrococcales</taxon>
        <taxon>Intrasporangiaceae</taxon>
        <taxon>Pedococcus</taxon>
    </lineage>
</organism>
<dbReference type="Gene3D" id="3.40.50.300">
    <property type="entry name" value="P-loop containing nucleotide triphosphate hydrolases"/>
    <property type="match status" value="2"/>
</dbReference>
<dbReference type="Pfam" id="PF02463">
    <property type="entry name" value="SMC_N"/>
    <property type="match status" value="1"/>
</dbReference>
<dbReference type="InterPro" id="IPR004604">
    <property type="entry name" value="DNA_recomb/repair_RecN"/>
</dbReference>
<gene>
    <name evidence="12" type="ORF">SAMN05216199_3432</name>
</gene>
<feature type="domain" description="RecF/RecN/SMC N-terminal" evidence="11">
    <location>
        <begin position="1"/>
        <end position="536"/>
    </location>
</feature>
<protein>
    <recommendedName>
        <fullName evidence="3 9">DNA repair protein RecN</fullName>
    </recommendedName>
    <alternativeName>
        <fullName evidence="8 9">Recombination protein N</fullName>
    </alternativeName>
</protein>
<keyword evidence="10" id="KW-0175">Coiled coil</keyword>
<dbReference type="NCBIfam" id="TIGR00634">
    <property type="entry name" value="recN"/>
    <property type="match status" value="1"/>
</dbReference>
<evidence type="ECO:0000313" key="13">
    <source>
        <dbReference type="Proteomes" id="UP000199019"/>
    </source>
</evidence>
<dbReference type="GO" id="GO:0005524">
    <property type="term" value="F:ATP binding"/>
    <property type="evidence" value="ECO:0007669"/>
    <property type="project" value="UniProtKB-KW"/>
</dbReference>
<dbReference type="Proteomes" id="UP000199019">
    <property type="component" value="Unassembled WGS sequence"/>
</dbReference>
<comment type="similarity">
    <text evidence="2 9">Belongs to the RecN family.</text>
</comment>
<accession>A0A1H9X421</accession>
<dbReference type="InterPro" id="IPR003395">
    <property type="entry name" value="RecF/RecN/SMC_N"/>
</dbReference>
<keyword evidence="7 9" id="KW-0234">DNA repair</keyword>
<evidence type="ECO:0000256" key="6">
    <source>
        <dbReference type="ARBA" id="ARBA00022840"/>
    </source>
</evidence>
<evidence type="ECO:0000256" key="8">
    <source>
        <dbReference type="ARBA" id="ARBA00033408"/>
    </source>
</evidence>
<dbReference type="FunFam" id="3.40.50.300:FF:000319">
    <property type="entry name" value="DNA repair protein RecN"/>
    <property type="match status" value="1"/>
</dbReference>
<dbReference type="PANTHER" id="PTHR11059">
    <property type="entry name" value="DNA REPAIR PROTEIN RECN"/>
    <property type="match status" value="1"/>
</dbReference>
<evidence type="ECO:0000256" key="7">
    <source>
        <dbReference type="ARBA" id="ARBA00023204"/>
    </source>
</evidence>
<evidence type="ECO:0000256" key="3">
    <source>
        <dbReference type="ARBA" id="ARBA00021315"/>
    </source>
</evidence>
<dbReference type="GO" id="GO:0006281">
    <property type="term" value="P:DNA repair"/>
    <property type="evidence" value="ECO:0007669"/>
    <property type="project" value="UniProtKB-KW"/>
</dbReference>
<evidence type="ECO:0000256" key="10">
    <source>
        <dbReference type="SAM" id="Coils"/>
    </source>
</evidence>
<evidence type="ECO:0000256" key="5">
    <source>
        <dbReference type="ARBA" id="ARBA00022763"/>
    </source>
</evidence>
<evidence type="ECO:0000256" key="1">
    <source>
        <dbReference type="ARBA" id="ARBA00003618"/>
    </source>
</evidence>
<dbReference type="STRING" id="587636.SAMN05216199_3432"/>
<dbReference type="OrthoDB" id="9806954at2"/>